<evidence type="ECO:0000313" key="2">
    <source>
        <dbReference type="Proteomes" id="UP000005239"/>
    </source>
</evidence>
<dbReference type="Proteomes" id="UP000005239">
    <property type="component" value="Unassembled WGS sequence"/>
</dbReference>
<sequence>MNLLLLFLTFFMQTVDSCARTSSIAVPAPLPPIIPPTCGVGCDPFIFISAYDLTSVPSTNAMGCDVLTLTCTGLPVFMVATITVCSQ</sequence>
<dbReference type="EnsemblMetazoa" id="PPA35733.1">
    <property type="protein sequence ID" value="PPA35733.1"/>
    <property type="gene ID" value="WBGene00274102"/>
</dbReference>
<reference evidence="1" key="2">
    <citation type="submission" date="2022-06" db="UniProtKB">
        <authorList>
            <consortium name="EnsemblMetazoa"/>
        </authorList>
    </citation>
    <scope>IDENTIFICATION</scope>
    <source>
        <strain evidence="1">PS312</strain>
    </source>
</reference>
<dbReference type="AlphaFoldDB" id="A0A2A6BNN7"/>
<organism evidence="1 2">
    <name type="scientific">Pristionchus pacificus</name>
    <name type="common">Parasitic nematode worm</name>
    <dbReference type="NCBI Taxonomy" id="54126"/>
    <lineage>
        <taxon>Eukaryota</taxon>
        <taxon>Metazoa</taxon>
        <taxon>Ecdysozoa</taxon>
        <taxon>Nematoda</taxon>
        <taxon>Chromadorea</taxon>
        <taxon>Rhabditida</taxon>
        <taxon>Rhabditina</taxon>
        <taxon>Diplogasteromorpha</taxon>
        <taxon>Diplogasteroidea</taxon>
        <taxon>Neodiplogasteridae</taxon>
        <taxon>Pristionchus</taxon>
    </lineage>
</organism>
<keyword evidence="2" id="KW-1185">Reference proteome</keyword>
<reference evidence="2" key="1">
    <citation type="journal article" date="2008" name="Nat. Genet.">
        <title>The Pristionchus pacificus genome provides a unique perspective on nematode lifestyle and parasitism.</title>
        <authorList>
            <person name="Dieterich C."/>
            <person name="Clifton S.W."/>
            <person name="Schuster L.N."/>
            <person name="Chinwalla A."/>
            <person name="Delehaunty K."/>
            <person name="Dinkelacker I."/>
            <person name="Fulton L."/>
            <person name="Fulton R."/>
            <person name="Godfrey J."/>
            <person name="Minx P."/>
            <person name="Mitreva M."/>
            <person name="Roeseler W."/>
            <person name="Tian H."/>
            <person name="Witte H."/>
            <person name="Yang S.P."/>
            <person name="Wilson R.K."/>
            <person name="Sommer R.J."/>
        </authorList>
    </citation>
    <scope>NUCLEOTIDE SEQUENCE [LARGE SCALE GENOMIC DNA]</scope>
    <source>
        <strain evidence="2">PS312</strain>
    </source>
</reference>
<protein>
    <submittedName>
        <fullName evidence="1">Uncharacterized protein</fullName>
    </submittedName>
</protein>
<evidence type="ECO:0000313" key="1">
    <source>
        <dbReference type="EnsemblMetazoa" id="PPA35733.1"/>
    </source>
</evidence>
<accession>A0A2A6BNN7</accession>
<gene>
    <name evidence="1" type="primary">WBGene00274102</name>
</gene>
<accession>A0A8R1UMF8</accession>
<name>A0A2A6BNN7_PRIPA</name>
<proteinExistence type="predicted"/>